<dbReference type="RefSeq" id="WP_148075090.1">
    <property type="nucleotide sequence ID" value="NZ_CP042913.1"/>
</dbReference>
<name>A0A5B9QCJ2_9BACT</name>
<keyword evidence="5" id="KW-0106">Calcium</keyword>
<dbReference type="PANTHER" id="PTHR42970">
    <property type="entry name" value="PECTATE LYASE C-RELATED"/>
    <property type="match status" value="1"/>
</dbReference>
<dbReference type="OrthoDB" id="228211at2"/>
<dbReference type="AlphaFoldDB" id="A0A5B9QCJ2"/>
<dbReference type="PANTHER" id="PTHR42970:SF1">
    <property type="entry name" value="PECTATE LYASE C-RELATED"/>
    <property type="match status" value="1"/>
</dbReference>
<evidence type="ECO:0000313" key="9">
    <source>
        <dbReference type="Proteomes" id="UP000323917"/>
    </source>
</evidence>
<evidence type="ECO:0000256" key="3">
    <source>
        <dbReference type="ARBA" id="ARBA00022723"/>
    </source>
</evidence>
<feature type="region of interest" description="Disordered" evidence="7">
    <location>
        <begin position="28"/>
        <end position="50"/>
    </location>
</feature>
<keyword evidence="2" id="KW-0964">Secreted</keyword>
<proteinExistence type="predicted"/>
<keyword evidence="6" id="KW-0325">Glycoprotein</keyword>
<evidence type="ECO:0000256" key="5">
    <source>
        <dbReference type="ARBA" id="ARBA00022837"/>
    </source>
</evidence>
<dbReference type="InterPro" id="IPR059100">
    <property type="entry name" value="TSP3_bac"/>
</dbReference>
<feature type="compositionally biased region" description="Polar residues" evidence="7">
    <location>
        <begin position="515"/>
        <end position="524"/>
    </location>
</feature>
<evidence type="ECO:0000256" key="2">
    <source>
        <dbReference type="ARBA" id="ARBA00022525"/>
    </source>
</evidence>
<dbReference type="EMBL" id="CP042913">
    <property type="protein sequence ID" value="QEG36777.1"/>
    <property type="molecule type" value="Genomic_DNA"/>
</dbReference>
<evidence type="ECO:0000256" key="6">
    <source>
        <dbReference type="ARBA" id="ARBA00023180"/>
    </source>
</evidence>
<keyword evidence="9" id="KW-1185">Reference proteome</keyword>
<evidence type="ECO:0000256" key="7">
    <source>
        <dbReference type="SAM" id="MobiDB-lite"/>
    </source>
</evidence>
<feature type="compositionally biased region" description="Polar residues" evidence="7">
    <location>
        <begin position="28"/>
        <end position="41"/>
    </location>
</feature>
<dbReference type="InterPro" id="IPR052063">
    <property type="entry name" value="Polysaccharide_Lyase_1"/>
</dbReference>
<sequence length="524" mass="56919">MALSKQLICGILVVTGLAVGKVQSQEIASTSDDKSAQQIQQPEPGMAPPLPFEMPFGVPAFPGAWGGGMFATGGRGGKVIAVTNLNDSGPGSLRAAIEADGPRIVVFRVAGIIPLESNLDIDNSDITIAGQSAPGDGICIANHSLNINAYNVILRHLRVRRGNPSGGQGSDNIGGNPRGQIIVDHCTASWGRDENLSLYRFMHDRPDLPQVNGRVQQVKHPVSNLTIQYCISSEALGPGHEFGGTWGGRDSTFHHNLFACNTGRNPSIGMSGEFDYRNNVLFNWSHRTMDGGDETSLINVINNYYKPGPATNDNMRSTIARIEQRDMYSPPRRFQEGNWYPQTGKRPGKWYVAGNIVEGDPEVTADNWKGMRLLDRVGTSDIARVHTPFEGWPINQQTAMEAFEEVLTKAGATLPRRDTVDERVSKMVRTGEVSTGNGILLNPDQVGGYPNYAFSPDDVPADTDEDGMPDAWEKEYSLDASSAEDGNIDTDGDGYTNVEEYLNGTNPQEKVDYTNFGNNVDTIS</sequence>
<keyword evidence="4" id="KW-0732">Signal</keyword>
<dbReference type="Proteomes" id="UP000323917">
    <property type="component" value="Chromosome"/>
</dbReference>
<dbReference type="GO" id="GO:0046872">
    <property type="term" value="F:metal ion binding"/>
    <property type="evidence" value="ECO:0007669"/>
    <property type="project" value="UniProtKB-KW"/>
</dbReference>
<evidence type="ECO:0000256" key="4">
    <source>
        <dbReference type="ARBA" id="ARBA00022729"/>
    </source>
</evidence>
<dbReference type="Gene3D" id="2.160.20.10">
    <property type="entry name" value="Single-stranded right-handed beta-helix, Pectin lyase-like"/>
    <property type="match status" value="1"/>
</dbReference>
<organism evidence="8 9">
    <name type="scientific">Bythopirellula goksoeyrii</name>
    <dbReference type="NCBI Taxonomy" id="1400387"/>
    <lineage>
        <taxon>Bacteria</taxon>
        <taxon>Pseudomonadati</taxon>
        <taxon>Planctomycetota</taxon>
        <taxon>Planctomycetia</taxon>
        <taxon>Pirellulales</taxon>
        <taxon>Lacipirellulaceae</taxon>
        <taxon>Bythopirellula</taxon>
    </lineage>
</organism>
<dbReference type="SUPFAM" id="SSF51126">
    <property type="entry name" value="Pectin lyase-like"/>
    <property type="match status" value="1"/>
</dbReference>
<evidence type="ECO:0000256" key="1">
    <source>
        <dbReference type="ARBA" id="ARBA00004613"/>
    </source>
</evidence>
<feature type="region of interest" description="Disordered" evidence="7">
    <location>
        <begin position="478"/>
        <end position="524"/>
    </location>
</feature>
<accession>A0A5B9QCJ2</accession>
<dbReference type="InterPro" id="IPR012334">
    <property type="entry name" value="Pectin_lyas_fold"/>
</dbReference>
<gene>
    <name evidence="8" type="ORF">Pr1d_41130</name>
</gene>
<protein>
    <recommendedName>
        <fullName evidence="10">Pectate lyase</fullName>
    </recommendedName>
</protein>
<evidence type="ECO:0000313" key="8">
    <source>
        <dbReference type="EMBL" id="QEG36777.1"/>
    </source>
</evidence>
<keyword evidence="3" id="KW-0479">Metal-binding</keyword>
<dbReference type="Pfam" id="PF18884">
    <property type="entry name" value="TSP3_bac"/>
    <property type="match status" value="1"/>
</dbReference>
<dbReference type="KEGG" id="bgok:Pr1d_41130"/>
<evidence type="ECO:0008006" key="10">
    <source>
        <dbReference type="Google" id="ProtNLM"/>
    </source>
</evidence>
<dbReference type="InterPro" id="IPR011050">
    <property type="entry name" value="Pectin_lyase_fold/virulence"/>
</dbReference>
<reference evidence="8 9" key="1">
    <citation type="submission" date="2019-08" db="EMBL/GenBank/DDBJ databases">
        <title>Deep-cultivation of Planctomycetes and their phenomic and genomic characterization uncovers novel biology.</title>
        <authorList>
            <person name="Wiegand S."/>
            <person name="Jogler M."/>
            <person name="Boedeker C."/>
            <person name="Pinto D."/>
            <person name="Vollmers J."/>
            <person name="Rivas-Marin E."/>
            <person name="Kohn T."/>
            <person name="Peeters S.H."/>
            <person name="Heuer A."/>
            <person name="Rast P."/>
            <person name="Oberbeckmann S."/>
            <person name="Bunk B."/>
            <person name="Jeske O."/>
            <person name="Meyerdierks A."/>
            <person name="Storesund J.E."/>
            <person name="Kallscheuer N."/>
            <person name="Luecker S."/>
            <person name="Lage O.M."/>
            <person name="Pohl T."/>
            <person name="Merkel B.J."/>
            <person name="Hornburger P."/>
            <person name="Mueller R.-W."/>
            <person name="Bruemmer F."/>
            <person name="Labrenz M."/>
            <person name="Spormann A.M."/>
            <person name="Op den Camp H."/>
            <person name="Overmann J."/>
            <person name="Amann R."/>
            <person name="Jetten M.S.M."/>
            <person name="Mascher T."/>
            <person name="Medema M.H."/>
            <person name="Devos D.P."/>
            <person name="Kaster A.-K."/>
            <person name="Ovreas L."/>
            <person name="Rohde M."/>
            <person name="Galperin M.Y."/>
            <person name="Jogler C."/>
        </authorList>
    </citation>
    <scope>NUCLEOTIDE SEQUENCE [LARGE SCALE GENOMIC DNA]</scope>
    <source>
        <strain evidence="8 9">Pr1d</strain>
    </source>
</reference>
<comment type="subcellular location">
    <subcellularLocation>
        <location evidence="1">Secreted</location>
    </subcellularLocation>
</comment>